<sequence>MHDVFEFPLPVQKISIFKALVFSGRNTYLKAFFIGHYLVNFYTTVENGQLLAAFERAFIEHIYLPLHDNGK</sequence>
<protein>
    <submittedName>
        <fullName evidence="1">Uncharacterized protein</fullName>
    </submittedName>
</protein>
<gene>
    <name evidence="1" type="ORF">T03_9133</name>
</gene>
<evidence type="ECO:0000313" key="1">
    <source>
        <dbReference type="EMBL" id="KRY48941.1"/>
    </source>
</evidence>
<proteinExistence type="predicted"/>
<reference evidence="1 2" key="1">
    <citation type="submission" date="2015-01" db="EMBL/GenBank/DDBJ databases">
        <title>Evolution of Trichinella species and genotypes.</title>
        <authorList>
            <person name="Korhonen P.K."/>
            <person name="Edoardo P."/>
            <person name="Giuseppe L.R."/>
            <person name="Gasser R.B."/>
        </authorList>
    </citation>
    <scope>NUCLEOTIDE SEQUENCE [LARGE SCALE GENOMIC DNA]</scope>
    <source>
        <strain evidence="1">ISS120</strain>
    </source>
</reference>
<dbReference type="Proteomes" id="UP000054653">
    <property type="component" value="Unassembled WGS sequence"/>
</dbReference>
<dbReference type="EMBL" id="JYDI01000191">
    <property type="protein sequence ID" value="KRY48941.1"/>
    <property type="molecule type" value="Genomic_DNA"/>
</dbReference>
<evidence type="ECO:0000313" key="2">
    <source>
        <dbReference type="Proteomes" id="UP000054653"/>
    </source>
</evidence>
<accession>A0A0V1CIA2</accession>
<name>A0A0V1CIA2_TRIBR</name>
<dbReference type="AlphaFoldDB" id="A0A0V1CIA2"/>
<comment type="caution">
    <text evidence="1">The sequence shown here is derived from an EMBL/GenBank/DDBJ whole genome shotgun (WGS) entry which is preliminary data.</text>
</comment>
<organism evidence="1 2">
    <name type="scientific">Trichinella britovi</name>
    <name type="common">Parasitic roundworm</name>
    <dbReference type="NCBI Taxonomy" id="45882"/>
    <lineage>
        <taxon>Eukaryota</taxon>
        <taxon>Metazoa</taxon>
        <taxon>Ecdysozoa</taxon>
        <taxon>Nematoda</taxon>
        <taxon>Enoplea</taxon>
        <taxon>Dorylaimia</taxon>
        <taxon>Trichinellida</taxon>
        <taxon>Trichinellidae</taxon>
        <taxon>Trichinella</taxon>
    </lineage>
</organism>
<keyword evidence="2" id="KW-1185">Reference proteome</keyword>